<gene>
    <name evidence="6" type="ORF">G4V39_01570</name>
</gene>
<evidence type="ECO:0000256" key="3">
    <source>
        <dbReference type="ARBA" id="ARBA00022553"/>
    </source>
</evidence>
<evidence type="ECO:0000256" key="2">
    <source>
        <dbReference type="ARBA" id="ARBA00012438"/>
    </source>
</evidence>
<dbReference type="GO" id="GO:0000155">
    <property type="term" value="F:phosphorelay sensor kinase activity"/>
    <property type="evidence" value="ECO:0007669"/>
    <property type="project" value="InterPro"/>
</dbReference>
<comment type="catalytic activity">
    <reaction evidence="1">
        <text>ATP + protein L-histidine = ADP + protein N-phospho-L-histidine.</text>
        <dbReference type="EC" id="2.7.13.3"/>
    </reaction>
</comment>
<dbReference type="Gene3D" id="3.40.50.2300">
    <property type="match status" value="1"/>
</dbReference>
<dbReference type="PANTHER" id="PTHR44591">
    <property type="entry name" value="STRESS RESPONSE REGULATOR PROTEIN 1"/>
    <property type="match status" value="1"/>
</dbReference>
<evidence type="ECO:0000313" key="7">
    <source>
        <dbReference type="Proteomes" id="UP000502179"/>
    </source>
</evidence>
<dbReference type="SMART" id="SM00388">
    <property type="entry name" value="HisKA"/>
    <property type="match status" value="1"/>
</dbReference>
<evidence type="ECO:0000313" key="6">
    <source>
        <dbReference type="EMBL" id="QIJ71038.1"/>
    </source>
</evidence>
<name>A0A6G7PUB7_9BACT</name>
<reference evidence="6 7" key="1">
    <citation type="submission" date="2020-02" db="EMBL/GenBank/DDBJ databases">
        <title>Genome analysis of Thermosulfuriphilus ammonigenes ST65T, an anaerobic thermophilic chemolithoautotrophic bacterium isolated from a deep-sea hydrothermal vent.</title>
        <authorList>
            <person name="Slobodkina G."/>
            <person name="Allioux M."/>
            <person name="Merkel A."/>
            <person name="Alain K."/>
            <person name="Jebbar M."/>
            <person name="Slobodkin A."/>
        </authorList>
    </citation>
    <scope>NUCLEOTIDE SEQUENCE [LARGE SCALE GENOMIC DNA]</scope>
    <source>
        <strain evidence="6 7">ST65</strain>
    </source>
</reference>
<dbReference type="InterPro" id="IPR003661">
    <property type="entry name" value="HisK_dim/P_dom"/>
</dbReference>
<dbReference type="AlphaFoldDB" id="A0A6G7PUB7"/>
<dbReference type="InterPro" id="IPR036097">
    <property type="entry name" value="HisK_dim/P_sf"/>
</dbReference>
<dbReference type="EMBL" id="CP048877">
    <property type="protein sequence ID" value="QIJ71038.1"/>
    <property type="molecule type" value="Genomic_DNA"/>
</dbReference>
<dbReference type="Gene3D" id="1.10.287.130">
    <property type="match status" value="1"/>
</dbReference>
<evidence type="ECO:0000259" key="5">
    <source>
        <dbReference type="PROSITE" id="PS50110"/>
    </source>
</evidence>
<dbReference type="SUPFAM" id="SSF52172">
    <property type="entry name" value="CheY-like"/>
    <property type="match status" value="1"/>
</dbReference>
<dbReference type="SUPFAM" id="SSF47384">
    <property type="entry name" value="Homodimeric domain of signal transducing histidine kinase"/>
    <property type="match status" value="1"/>
</dbReference>
<organism evidence="6 7">
    <name type="scientific">Thermosulfuriphilus ammonigenes</name>
    <dbReference type="NCBI Taxonomy" id="1936021"/>
    <lineage>
        <taxon>Bacteria</taxon>
        <taxon>Pseudomonadati</taxon>
        <taxon>Thermodesulfobacteriota</taxon>
        <taxon>Thermodesulfobacteria</taxon>
        <taxon>Thermodesulfobacteriales</taxon>
        <taxon>Thermodesulfobacteriaceae</taxon>
        <taxon>Thermosulfuriphilus</taxon>
    </lineage>
</organism>
<protein>
    <recommendedName>
        <fullName evidence="2">histidine kinase</fullName>
        <ecNumber evidence="2">2.7.13.3</ecNumber>
    </recommendedName>
</protein>
<proteinExistence type="predicted"/>
<dbReference type="PANTHER" id="PTHR44591:SF3">
    <property type="entry name" value="RESPONSE REGULATORY DOMAIN-CONTAINING PROTEIN"/>
    <property type="match status" value="1"/>
</dbReference>
<dbReference type="InterPro" id="IPR050595">
    <property type="entry name" value="Bact_response_regulator"/>
</dbReference>
<accession>A0A6G7PUB7</accession>
<feature type="modified residue" description="4-aspartylphosphate" evidence="4">
    <location>
        <position position="80"/>
    </location>
</feature>
<feature type="domain" description="Response regulatory" evidence="5">
    <location>
        <begin position="31"/>
        <end position="147"/>
    </location>
</feature>
<dbReference type="EC" id="2.7.13.3" evidence="2"/>
<keyword evidence="3 4" id="KW-0597">Phosphoprotein</keyword>
<dbReference type="Pfam" id="PF00512">
    <property type="entry name" value="HisKA"/>
    <property type="match status" value="1"/>
</dbReference>
<dbReference type="InterPro" id="IPR011006">
    <property type="entry name" value="CheY-like_superfamily"/>
</dbReference>
<sequence length="254" mass="29113">MKEMDITSGLERKKHIGVVMDHSDQKVPEKAVLVVDDDEMLLRIFEKRLTKAGYRAITARSALEGLNLLREHHPPVVVVDWMMPGMDGIEFCRQVRLDDQFKDTYLIMVTSLDAQDSKVYALEAGADDFLRKPINYEELIARIRVAFRIKDFQLEKQERIRLEGILEMAGAASHELNQPLQIILGKIELLLMELDPSHPLYTSLSVIKEQALRIASITKKIGRIVRYESKEYPGGMKMVDIHRSSEAGYSPEEY</sequence>
<dbReference type="PROSITE" id="PS50110">
    <property type="entry name" value="RESPONSE_REGULATORY"/>
    <property type="match status" value="1"/>
</dbReference>
<dbReference type="CDD" id="cd17574">
    <property type="entry name" value="REC_OmpR"/>
    <property type="match status" value="1"/>
</dbReference>
<evidence type="ECO:0000256" key="1">
    <source>
        <dbReference type="ARBA" id="ARBA00000085"/>
    </source>
</evidence>
<evidence type="ECO:0000256" key="4">
    <source>
        <dbReference type="PROSITE-ProRule" id="PRU00169"/>
    </source>
</evidence>
<dbReference type="CDD" id="cd00082">
    <property type="entry name" value="HisKA"/>
    <property type="match status" value="1"/>
</dbReference>
<dbReference type="InterPro" id="IPR001789">
    <property type="entry name" value="Sig_transdc_resp-reg_receiver"/>
</dbReference>
<dbReference type="SMART" id="SM00448">
    <property type="entry name" value="REC"/>
    <property type="match status" value="1"/>
</dbReference>
<dbReference type="Pfam" id="PF00072">
    <property type="entry name" value="Response_reg"/>
    <property type="match status" value="1"/>
</dbReference>
<dbReference type="Proteomes" id="UP000502179">
    <property type="component" value="Chromosome"/>
</dbReference>
<keyword evidence="7" id="KW-1185">Reference proteome</keyword>
<dbReference type="KEGG" id="tav:G4V39_01570"/>